<accession>A0A839YSB4</accession>
<dbReference type="Pfam" id="PF00534">
    <property type="entry name" value="Glycos_transf_1"/>
    <property type="match status" value="1"/>
</dbReference>
<feature type="domain" description="Glycosyl transferase family 1" evidence="1">
    <location>
        <begin position="195"/>
        <end position="354"/>
    </location>
</feature>
<gene>
    <name evidence="3" type="ORF">FHS50_000204</name>
</gene>
<dbReference type="Pfam" id="PF13439">
    <property type="entry name" value="Glyco_transf_4"/>
    <property type="match status" value="1"/>
</dbReference>
<dbReference type="EMBL" id="JACICF010000001">
    <property type="protein sequence ID" value="MBB3763181.1"/>
    <property type="molecule type" value="Genomic_DNA"/>
</dbReference>
<dbReference type="InterPro" id="IPR050194">
    <property type="entry name" value="Glycosyltransferase_grp1"/>
</dbReference>
<dbReference type="InterPro" id="IPR001296">
    <property type="entry name" value="Glyco_trans_1"/>
</dbReference>
<evidence type="ECO:0000313" key="4">
    <source>
        <dbReference type="Proteomes" id="UP000578569"/>
    </source>
</evidence>
<evidence type="ECO:0000259" key="1">
    <source>
        <dbReference type="Pfam" id="PF00534"/>
    </source>
</evidence>
<proteinExistence type="predicted"/>
<dbReference type="SUPFAM" id="SSF53756">
    <property type="entry name" value="UDP-Glycosyltransferase/glycogen phosphorylase"/>
    <property type="match status" value="1"/>
</dbReference>
<dbReference type="PANTHER" id="PTHR45947">
    <property type="entry name" value="SULFOQUINOVOSYL TRANSFERASE SQD2"/>
    <property type="match status" value="1"/>
</dbReference>
<dbReference type="AlphaFoldDB" id="A0A839YSB4"/>
<keyword evidence="3" id="KW-0808">Transferase</keyword>
<dbReference type="InterPro" id="IPR028098">
    <property type="entry name" value="Glyco_trans_4-like_N"/>
</dbReference>
<keyword evidence="4" id="KW-1185">Reference proteome</keyword>
<dbReference type="GO" id="GO:0016757">
    <property type="term" value="F:glycosyltransferase activity"/>
    <property type="evidence" value="ECO:0007669"/>
    <property type="project" value="InterPro"/>
</dbReference>
<protein>
    <submittedName>
        <fullName evidence="3">Glycosyltransferase involved in cell wall biosynthesis</fullName>
    </submittedName>
</protein>
<evidence type="ECO:0000313" key="3">
    <source>
        <dbReference type="EMBL" id="MBB3763181.1"/>
    </source>
</evidence>
<organism evidence="3 4">
    <name type="scientific">Sphingomicrobium lutaoense</name>
    <dbReference type="NCBI Taxonomy" id="515949"/>
    <lineage>
        <taxon>Bacteria</taxon>
        <taxon>Pseudomonadati</taxon>
        <taxon>Pseudomonadota</taxon>
        <taxon>Alphaproteobacteria</taxon>
        <taxon>Sphingomonadales</taxon>
        <taxon>Sphingomonadaceae</taxon>
        <taxon>Sphingomicrobium</taxon>
    </lineage>
</organism>
<dbReference type="Gene3D" id="3.40.50.2000">
    <property type="entry name" value="Glycogen Phosphorylase B"/>
    <property type="match status" value="2"/>
</dbReference>
<dbReference type="PANTHER" id="PTHR45947:SF3">
    <property type="entry name" value="SULFOQUINOVOSYL TRANSFERASE SQD2"/>
    <property type="match status" value="1"/>
</dbReference>
<comment type="caution">
    <text evidence="3">The sequence shown here is derived from an EMBL/GenBank/DDBJ whole genome shotgun (WGS) entry which is preliminary data.</text>
</comment>
<dbReference type="CDD" id="cd03814">
    <property type="entry name" value="GT4-like"/>
    <property type="match status" value="1"/>
</dbReference>
<reference evidence="3 4" key="1">
    <citation type="submission" date="2020-08" db="EMBL/GenBank/DDBJ databases">
        <title>Genomic Encyclopedia of Type Strains, Phase IV (KMG-IV): sequencing the most valuable type-strain genomes for metagenomic binning, comparative biology and taxonomic classification.</title>
        <authorList>
            <person name="Goeker M."/>
        </authorList>
    </citation>
    <scope>NUCLEOTIDE SEQUENCE [LARGE SCALE GENOMIC DNA]</scope>
    <source>
        <strain evidence="3 4">DSM 24194</strain>
    </source>
</reference>
<evidence type="ECO:0000259" key="2">
    <source>
        <dbReference type="Pfam" id="PF13439"/>
    </source>
</evidence>
<dbReference type="Proteomes" id="UP000578569">
    <property type="component" value="Unassembled WGS sequence"/>
</dbReference>
<feature type="domain" description="Glycosyltransferase subfamily 4-like N-terminal" evidence="2">
    <location>
        <begin position="20"/>
        <end position="185"/>
    </location>
</feature>
<name>A0A839YSB4_9SPHN</name>
<sequence length="385" mass="42935">MDASDLRIALISGNYNYVRDGANQSLNRLVGYLLRQGAKVRVYAPTVENPAFEPTGDLVSLPSVPIPGRGEYRFPLGLPRKVRKDLEEFAPNVVHIASPDISSHRAVTWARKRGIPAIASVHTRFETYLEYYHLQMFEPYMRAALRRLYRRCDALIAPAQSTVAVLEAQRMNDEIHIWSRGVDREQFNPERRDMEWRRSLGIRDEEFLVAFLGRIVIEKGLDVFADVIARLKKTTPDARVLVIGKGPAKPWFEQHLPDDAVFIGQVTGAELARAVASSDVLLNPSVTEAFGNVTLEAMACGLPVVATAATGTNSLVENGENGFLSSPGDNQGLADSLARYAADPELAARHGQEGLRRARTRDWDRINSAVVDVYCRVIERRRSQD</sequence>
<dbReference type="RefSeq" id="WP_183932497.1">
    <property type="nucleotide sequence ID" value="NZ_JACICF010000001.1"/>
</dbReference>